<evidence type="ECO:0000313" key="1">
    <source>
        <dbReference type="EMBL" id="MQN89844.1"/>
    </source>
</evidence>
<dbReference type="AlphaFoldDB" id="A0A646HMR3"/>
<dbReference type="RefSeq" id="WP_153113682.1">
    <property type="nucleotide sequence ID" value="NZ_VZAS01000137.1"/>
</dbReference>
<protein>
    <submittedName>
        <fullName evidence="1">Uncharacterized protein</fullName>
    </submittedName>
</protein>
<proteinExistence type="predicted"/>
<reference evidence="2" key="1">
    <citation type="submission" date="2019-09" db="EMBL/GenBank/DDBJ databases">
        <title>Distinct polysaccharide growth profiles of human intestinal Prevotella copri isolates.</title>
        <authorList>
            <person name="Fehlner-Peach H."/>
            <person name="Magnabosco C."/>
            <person name="Raghavan V."/>
            <person name="Scher J.U."/>
            <person name="Tett A."/>
            <person name="Cox L.M."/>
            <person name="Gottsegen C."/>
            <person name="Watters A."/>
            <person name="Wiltshire- Gordon J.D."/>
            <person name="Segata N."/>
            <person name="Bonneau R."/>
            <person name="Littman D.R."/>
        </authorList>
    </citation>
    <scope>NUCLEOTIDE SEQUENCE [LARGE SCALE GENOMIC DNA]</scope>
    <source>
        <strain evidence="2">iP54</strain>
    </source>
</reference>
<name>A0A646HMR3_9BACT</name>
<gene>
    <name evidence="1" type="ORF">F7D59_08275</name>
</gene>
<dbReference type="EMBL" id="VZBQ01000092">
    <property type="protein sequence ID" value="MQN89844.1"/>
    <property type="molecule type" value="Genomic_DNA"/>
</dbReference>
<organism evidence="1 2">
    <name type="scientific">Segatella copri</name>
    <dbReference type="NCBI Taxonomy" id="165179"/>
    <lineage>
        <taxon>Bacteria</taxon>
        <taxon>Pseudomonadati</taxon>
        <taxon>Bacteroidota</taxon>
        <taxon>Bacteroidia</taxon>
        <taxon>Bacteroidales</taxon>
        <taxon>Prevotellaceae</taxon>
        <taxon>Segatella</taxon>
    </lineage>
</organism>
<dbReference type="Proteomes" id="UP000420635">
    <property type="component" value="Unassembled WGS sequence"/>
</dbReference>
<sequence>MALPINIDELLRGNGHFLATVPIHQAFVDEKAYLVSIGKELDKDGKKEGKKDNDFLKDFPKDFPKDFGKRTCNTENDKKRYCRPAIQRHTLS</sequence>
<comment type="caution">
    <text evidence="1">The sequence shown here is derived from an EMBL/GenBank/DDBJ whole genome shotgun (WGS) entry which is preliminary data.</text>
</comment>
<accession>A0A646HMR3</accession>
<evidence type="ECO:0000313" key="2">
    <source>
        <dbReference type="Proteomes" id="UP000420635"/>
    </source>
</evidence>